<dbReference type="Gene3D" id="1.20.5.170">
    <property type="match status" value="1"/>
</dbReference>
<reference evidence="9 10" key="1">
    <citation type="submission" date="2019-07" db="EMBL/GenBank/DDBJ databases">
        <authorList>
            <person name="Jastrzebski P J."/>
            <person name="Paukszto L."/>
            <person name="Jastrzebski P J."/>
        </authorList>
    </citation>
    <scope>NUCLEOTIDE SEQUENCE [LARGE SCALE GENOMIC DNA]</scope>
    <source>
        <strain evidence="9 10">WMS-il1</strain>
    </source>
</reference>
<feature type="region of interest" description="Disordered" evidence="7">
    <location>
        <begin position="362"/>
        <end position="408"/>
    </location>
</feature>
<evidence type="ECO:0000256" key="2">
    <source>
        <dbReference type="ARBA" id="ARBA00009050"/>
    </source>
</evidence>
<dbReference type="GO" id="GO:0016020">
    <property type="term" value="C:membrane"/>
    <property type="evidence" value="ECO:0007669"/>
    <property type="project" value="UniProtKB-SubCell"/>
</dbReference>
<dbReference type="PANTHER" id="PTHR46164:SF3">
    <property type="entry name" value="ATF6, ISOFORM C"/>
    <property type="match status" value="1"/>
</dbReference>
<comment type="subcellular location">
    <subcellularLocation>
        <location evidence="1">Membrane</location>
        <topology evidence="1">Single-pass membrane protein</topology>
    </subcellularLocation>
</comment>
<evidence type="ECO:0000256" key="5">
    <source>
        <dbReference type="ARBA" id="ARBA00023163"/>
    </source>
</evidence>
<accession>A0A564YTS8</accession>
<organism evidence="9 10">
    <name type="scientific">Hymenolepis diminuta</name>
    <name type="common">Rat tapeworm</name>
    <dbReference type="NCBI Taxonomy" id="6216"/>
    <lineage>
        <taxon>Eukaryota</taxon>
        <taxon>Metazoa</taxon>
        <taxon>Spiralia</taxon>
        <taxon>Lophotrochozoa</taxon>
        <taxon>Platyhelminthes</taxon>
        <taxon>Cestoda</taxon>
        <taxon>Eucestoda</taxon>
        <taxon>Cyclophyllidea</taxon>
        <taxon>Hymenolepididae</taxon>
        <taxon>Hymenolepis</taxon>
    </lineage>
</organism>
<gene>
    <name evidence="9" type="ORF">WMSIL1_LOCUS9456</name>
</gene>
<dbReference type="GO" id="GO:0005634">
    <property type="term" value="C:nucleus"/>
    <property type="evidence" value="ECO:0007669"/>
    <property type="project" value="TreeGrafter"/>
</dbReference>
<evidence type="ECO:0000313" key="9">
    <source>
        <dbReference type="EMBL" id="VUZ50580.1"/>
    </source>
</evidence>
<dbReference type="GO" id="GO:0000981">
    <property type="term" value="F:DNA-binding transcription factor activity, RNA polymerase II-specific"/>
    <property type="evidence" value="ECO:0007669"/>
    <property type="project" value="TreeGrafter"/>
</dbReference>
<dbReference type="CDD" id="cd14700">
    <property type="entry name" value="bZIP_ATF6"/>
    <property type="match status" value="1"/>
</dbReference>
<evidence type="ECO:0000256" key="1">
    <source>
        <dbReference type="ARBA" id="ARBA00004167"/>
    </source>
</evidence>
<proteinExistence type="inferred from homology"/>
<evidence type="ECO:0000256" key="7">
    <source>
        <dbReference type="SAM" id="MobiDB-lite"/>
    </source>
</evidence>
<feature type="region of interest" description="Disordered" evidence="7">
    <location>
        <begin position="650"/>
        <end position="669"/>
    </location>
</feature>
<dbReference type="EMBL" id="CABIJS010000377">
    <property type="protein sequence ID" value="VUZ50580.1"/>
    <property type="molecule type" value="Genomic_DNA"/>
</dbReference>
<keyword evidence="5" id="KW-0804">Transcription</keyword>
<dbReference type="Proteomes" id="UP000321570">
    <property type="component" value="Unassembled WGS sequence"/>
</dbReference>
<keyword evidence="10" id="KW-1185">Reference proteome</keyword>
<dbReference type="InterPro" id="IPR046347">
    <property type="entry name" value="bZIP_sf"/>
</dbReference>
<sequence>MLSNAEFSDETLSFPFDGSNDEFFDFEVSNILGDINFDNLNLPDEILVESILDTSDSDSGISNHGEKHPFLCDIEQGSLDVPKSASSSEITFFPCTTTVSRNMADSDPLINASYSPSHLKRPRPQEALITGFEPVTSRQTSPSSFGINRTLSVGSASLKLEPRNYTTTLRRIPASQAKPGHIINHHLSCKMPRILSRGQNSGNRIIVASSNPAFVQPTPFYTTASGVNIRKPEMSDSSATTTVSSISDLQQQQQKPHLLPAVVSLPVIDEFTFSNSFQVISPPTETESIEKLVKKQERMIKNRQAACLSRLRKKEYLERLETRLDQLRQENAHLRQENNEWRNRYDILEKSLGDLQAEYASLRRASQSDTRAESEDSSSSSSSASSLNHSPPLLSPSTTNAPSTPRFAPTAQHALLPTSSKQQTSAAPPKQSFCLSATSSSYYSSGITGKIPLLRKPQQPTDRIVFQKPPAGSISASSFLGSGARFLPVVGSGASNITLPRGVRKKVTTSLFILACLFALNLSVIAFGQLSSPFSVSFGSVRNVVAMSSEYDSLILKPAITSRTLFSISSSSENVSVVTAAVQQTRMNLTNVTTFSDKSSVNVTATAVTEIARCHPGEIYDLINQQMWLVLDNEDDDDIELPLLERQKQSAHSRHVNATSSSNQTVPSRELPPFEHRQLIHGSLFSRLRRIKPKRAFLVRPPVNEEDEAEWNEANKMAESLYSVSGSPLLSNLTIFLQNSSKSSDISPGGTNSTEKSIHLCKLQVQVSSLQDLRRQWKV</sequence>
<keyword evidence="4" id="KW-0238">DNA-binding</keyword>
<dbReference type="PROSITE" id="PS50217">
    <property type="entry name" value="BZIP"/>
    <property type="match status" value="1"/>
</dbReference>
<protein>
    <recommendedName>
        <fullName evidence="8">BZIP domain-containing protein</fullName>
    </recommendedName>
</protein>
<feature type="domain" description="BZIP" evidence="8">
    <location>
        <begin position="292"/>
        <end position="355"/>
    </location>
</feature>
<evidence type="ECO:0000256" key="4">
    <source>
        <dbReference type="ARBA" id="ARBA00023125"/>
    </source>
</evidence>
<dbReference type="GO" id="GO:0000978">
    <property type="term" value="F:RNA polymerase II cis-regulatory region sequence-specific DNA binding"/>
    <property type="evidence" value="ECO:0007669"/>
    <property type="project" value="TreeGrafter"/>
</dbReference>
<dbReference type="PANTHER" id="PTHR46164">
    <property type="entry name" value="ATF6, ISOFORM C"/>
    <property type="match status" value="1"/>
</dbReference>
<evidence type="ECO:0000313" key="10">
    <source>
        <dbReference type="Proteomes" id="UP000321570"/>
    </source>
</evidence>
<dbReference type="SUPFAM" id="SSF57959">
    <property type="entry name" value="Leucine zipper domain"/>
    <property type="match status" value="1"/>
</dbReference>
<dbReference type="InterPro" id="IPR004827">
    <property type="entry name" value="bZIP"/>
</dbReference>
<keyword evidence="6" id="KW-0539">Nucleus</keyword>
<comment type="similarity">
    <text evidence="2">Belongs to the bZIP family. ATF subfamily.</text>
</comment>
<dbReference type="InterPro" id="IPR051882">
    <property type="entry name" value="ATF_bZIP_TF"/>
</dbReference>
<dbReference type="SMART" id="SM00338">
    <property type="entry name" value="BRLZ"/>
    <property type="match status" value="1"/>
</dbReference>
<keyword evidence="3" id="KW-0805">Transcription regulation</keyword>
<dbReference type="AlphaFoldDB" id="A0A564YTS8"/>
<name>A0A564YTS8_HYMDI</name>
<feature type="compositionally biased region" description="Low complexity" evidence="7">
    <location>
        <begin position="377"/>
        <end position="405"/>
    </location>
</feature>
<evidence type="ECO:0000259" key="8">
    <source>
        <dbReference type="PROSITE" id="PS50217"/>
    </source>
</evidence>
<dbReference type="Pfam" id="PF00170">
    <property type="entry name" value="bZIP_1"/>
    <property type="match status" value="1"/>
</dbReference>
<dbReference type="GO" id="GO:0030968">
    <property type="term" value="P:endoplasmic reticulum unfolded protein response"/>
    <property type="evidence" value="ECO:0007669"/>
    <property type="project" value="TreeGrafter"/>
</dbReference>
<evidence type="ECO:0000256" key="6">
    <source>
        <dbReference type="ARBA" id="ARBA00023242"/>
    </source>
</evidence>
<evidence type="ECO:0000256" key="3">
    <source>
        <dbReference type="ARBA" id="ARBA00023015"/>
    </source>
</evidence>
<feature type="compositionally biased region" description="Polar residues" evidence="7">
    <location>
        <begin position="656"/>
        <end position="667"/>
    </location>
</feature>